<keyword evidence="1" id="KW-1133">Transmembrane helix</keyword>
<organism evidence="2 3">
    <name type="scientific">Lactuca virosa</name>
    <dbReference type="NCBI Taxonomy" id="75947"/>
    <lineage>
        <taxon>Eukaryota</taxon>
        <taxon>Viridiplantae</taxon>
        <taxon>Streptophyta</taxon>
        <taxon>Embryophyta</taxon>
        <taxon>Tracheophyta</taxon>
        <taxon>Spermatophyta</taxon>
        <taxon>Magnoliopsida</taxon>
        <taxon>eudicotyledons</taxon>
        <taxon>Gunneridae</taxon>
        <taxon>Pentapetalae</taxon>
        <taxon>asterids</taxon>
        <taxon>campanulids</taxon>
        <taxon>Asterales</taxon>
        <taxon>Asteraceae</taxon>
        <taxon>Cichorioideae</taxon>
        <taxon>Cichorieae</taxon>
        <taxon>Lactucinae</taxon>
        <taxon>Lactuca</taxon>
    </lineage>
</organism>
<evidence type="ECO:0000313" key="3">
    <source>
        <dbReference type="Proteomes" id="UP001157418"/>
    </source>
</evidence>
<evidence type="ECO:0000313" key="2">
    <source>
        <dbReference type="EMBL" id="CAH1449697.1"/>
    </source>
</evidence>
<evidence type="ECO:0000256" key="1">
    <source>
        <dbReference type="SAM" id="Phobius"/>
    </source>
</evidence>
<reference evidence="2 3" key="1">
    <citation type="submission" date="2022-01" db="EMBL/GenBank/DDBJ databases">
        <authorList>
            <person name="Xiong W."/>
            <person name="Schranz E."/>
        </authorList>
    </citation>
    <scope>NUCLEOTIDE SEQUENCE [LARGE SCALE GENOMIC DNA]</scope>
</reference>
<comment type="caution">
    <text evidence="2">The sequence shown here is derived from an EMBL/GenBank/DDBJ whole genome shotgun (WGS) entry which is preliminary data.</text>
</comment>
<proteinExistence type="predicted"/>
<dbReference type="Proteomes" id="UP001157418">
    <property type="component" value="Unassembled WGS sequence"/>
</dbReference>
<feature type="transmembrane region" description="Helical" evidence="1">
    <location>
        <begin position="6"/>
        <end position="30"/>
    </location>
</feature>
<gene>
    <name evidence="2" type="ORF">LVIROSA_LOCUS35168</name>
</gene>
<protein>
    <recommendedName>
        <fullName evidence="4">Secreted protein</fullName>
    </recommendedName>
</protein>
<keyword evidence="1" id="KW-0472">Membrane</keyword>
<evidence type="ECO:0008006" key="4">
    <source>
        <dbReference type="Google" id="ProtNLM"/>
    </source>
</evidence>
<dbReference type="AlphaFoldDB" id="A0AAU9PI40"/>
<name>A0AAU9PI40_9ASTR</name>
<keyword evidence="1" id="KW-0812">Transmembrane</keyword>
<sequence length="106" mass="12474">MTQWVTRAFCSSFTIYVAVFFCVPPFTTLIPPPNAIRRREHILHRLNIFSTTLSHLFRFSSHHLHQIIIYFTTVSSTDNHRCFLQDSTSVSTHRHYLLLISTHQET</sequence>
<dbReference type="EMBL" id="CAKMRJ010005634">
    <property type="protein sequence ID" value="CAH1449697.1"/>
    <property type="molecule type" value="Genomic_DNA"/>
</dbReference>
<accession>A0AAU9PI40</accession>
<keyword evidence="3" id="KW-1185">Reference proteome</keyword>